<dbReference type="AlphaFoldDB" id="E2AG00"/>
<protein>
    <submittedName>
        <fullName evidence="1">Uncharacterized protein</fullName>
    </submittedName>
</protein>
<gene>
    <name evidence="1" type="ORF">EAG_11683</name>
</gene>
<name>E2AG00_CAMFO</name>
<evidence type="ECO:0000313" key="1">
    <source>
        <dbReference type="EMBL" id="EFN67650.1"/>
    </source>
</evidence>
<dbReference type="Proteomes" id="UP000000311">
    <property type="component" value="Unassembled WGS sequence"/>
</dbReference>
<keyword evidence="2" id="KW-1185">Reference proteome</keyword>
<reference evidence="1 2" key="1">
    <citation type="journal article" date="2010" name="Science">
        <title>Genomic comparison of the ants Camponotus floridanus and Harpegnathos saltator.</title>
        <authorList>
            <person name="Bonasio R."/>
            <person name="Zhang G."/>
            <person name="Ye C."/>
            <person name="Mutti N.S."/>
            <person name="Fang X."/>
            <person name="Qin N."/>
            <person name="Donahue G."/>
            <person name="Yang P."/>
            <person name="Li Q."/>
            <person name="Li C."/>
            <person name="Zhang P."/>
            <person name="Huang Z."/>
            <person name="Berger S.L."/>
            <person name="Reinberg D."/>
            <person name="Wang J."/>
            <person name="Liebig J."/>
        </authorList>
    </citation>
    <scope>NUCLEOTIDE SEQUENCE [LARGE SCALE GENOMIC DNA]</scope>
    <source>
        <strain evidence="2">C129</strain>
    </source>
</reference>
<dbReference type="InParanoid" id="E2AG00"/>
<sequence length="184" mass="21567">MPIHLIELIDIEIGQTFATYRLDRFSVFLPRLLRPLYNLSAFRTTALTCLKSPMRKLHSFVRSTYHNLSVHVIEPRRLHLYQFFIEKFEYTFRKDLIEINASFPLYSSRLDSPIQSAHDVSVSSELRKPHHSYCNLINSRQVSNDENDKSLISDRSPYPDIISKYEHISVNLVTHSLISKSRQS</sequence>
<dbReference type="EMBL" id="GL439184">
    <property type="protein sequence ID" value="EFN67650.1"/>
    <property type="molecule type" value="Genomic_DNA"/>
</dbReference>
<proteinExistence type="predicted"/>
<evidence type="ECO:0000313" key="2">
    <source>
        <dbReference type="Proteomes" id="UP000000311"/>
    </source>
</evidence>
<organism evidence="2">
    <name type="scientific">Camponotus floridanus</name>
    <name type="common">Florida carpenter ant</name>
    <dbReference type="NCBI Taxonomy" id="104421"/>
    <lineage>
        <taxon>Eukaryota</taxon>
        <taxon>Metazoa</taxon>
        <taxon>Ecdysozoa</taxon>
        <taxon>Arthropoda</taxon>
        <taxon>Hexapoda</taxon>
        <taxon>Insecta</taxon>
        <taxon>Pterygota</taxon>
        <taxon>Neoptera</taxon>
        <taxon>Endopterygota</taxon>
        <taxon>Hymenoptera</taxon>
        <taxon>Apocrita</taxon>
        <taxon>Aculeata</taxon>
        <taxon>Formicoidea</taxon>
        <taxon>Formicidae</taxon>
        <taxon>Formicinae</taxon>
        <taxon>Camponotus</taxon>
    </lineage>
</organism>
<accession>E2AG00</accession>